<dbReference type="InterPro" id="IPR041698">
    <property type="entry name" value="Methyltransf_25"/>
</dbReference>
<dbReference type="Proteomes" id="UP000621266">
    <property type="component" value="Unassembled WGS sequence"/>
</dbReference>
<protein>
    <submittedName>
        <fullName evidence="2">Class I SAM-dependent methyltransferase</fullName>
    </submittedName>
</protein>
<dbReference type="InterPro" id="IPR029063">
    <property type="entry name" value="SAM-dependent_MTases_sf"/>
</dbReference>
<keyword evidence="3" id="KW-1185">Reference proteome</keyword>
<keyword evidence="2" id="KW-0489">Methyltransferase</keyword>
<reference evidence="2 3" key="1">
    <citation type="submission" date="2019-10" db="EMBL/GenBank/DDBJ databases">
        <title>Streptomyces tenebrisbrunneis sp.nov., an endogenous actinomycete isolated from of Lycium ruthenicum.</title>
        <authorList>
            <person name="Ma L."/>
        </authorList>
    </citation>
    <scope>NUCLEOTIDE SEQUENCE [LARGE SCALE GENOMIC DNA]</scope>
    <source>
        <strain evidence="2 3">TRM 66187</strain>
    </source>
</reference>
<keyword evidence="2" id="KW-0808">Transferase</keyword>
<sequence length="205" mass="22074">MDTTSHAWAVDRPVTSAFAHPSGLKGRLAGRFMLRTNNQWGVLGVLGVRPGDHVLEVGYGPGGLMRLLADRTGAAVVRGVDPSPEMRALASRVNRAAVRAGRVVPKTGTAQDTGLDDRAVDRVVSVNNVAIWPDLEAGIEESRRVLRPGGVLVVAWHGGTDPGRAAGRLRLPADKLDRIEEALESRFPRVTRGALRELDVFRAVR</sequence>
<dbReference type="Pfam" id="PF13649">
    <property type="entry name" value="Methyltransf_25"/>
    <property type="match status" value="1"/>
</dbReference>
<dbReference type="RefSeq" id="WP_156206993.1">
    <property type="nucleotide sequence ID" value="NZ_WHPN01000344.1"/>
</dbReference>
<comment type="caution">
    <text evidence="2">The sequence shown here is derived from an EMBL/GenBank/DDBJ whole genome shotgun (WGS) entry which is preliminary data.</text>
</comment>
<name>A0ABQ7FD66_9ACTN</name>
<dbReference type="EMBL" id="WHPN01000344">
    <property type="protein sequence ID" value="KAF4406946.1"/>
    <property type="molecule type" value="Genomic_DNA"/>
</dbReference>
<dbReference type="PANTHER" id="PTHR42912">
    <property type="entry name" value="METHYLTRANSFERASE"/>
    <property type="match status" value="1"/>
</dbReference>
<dbReference type="Gene3D" id="3.40.50.150">
    <property type="entry name" value="Vaccinia Virus protein VP39"/>
    <property type="match status" value="1"/>
</dbReference>
<dbReference type="CDD" id="cd02440">
    <property type="entry name" value="AdoMet_MTases"/>
    <property type="match status" value="1"/>
</dbReference>
<feature type="domain" description="Methyltransferase" evidence="1">
    <location>
        <begin position="54"/>
        <end position="150"/>
    </location>
</feature>
<dbReference type="InterPro" id="IPR050508">
    <property type="entry name" value="Methyltransf_Superfamily"/>
</dbReference>
<dbReference type="SUPFAM" id="SSF53335">
    <property type="entry name" value="S-adenosyl-L-methionine-dependent methyltransferases"/>
    <property type="match status" value="1"/>
</dbReference>
<accession>A0ABQ7FD66</accession>
<gene>
    <name evidence="2" type="ORF">GCU69_22540</name>
</gene>
<evidence type="ECO:0000313" key="2">
    <source>
        <dbReference type="EMBL" id="KAF4406946.1"/>
    </source>
</evidence>
<proteinExistence type="predicted"/>
<dbReference type="PANTHER" id="PTHR42912:SF95">
    <property type="entry name" value="METHYLTRANSFERASE TYPE 11 DOMAIN-CONTAINING PROTEIN"/>
    <property type="match status" value="1"/>
</dbReference>
<organism evidence="2 3">
    <name type="scientific">Streptomyces lycii</name>
    <dbReference type="NCBI Taxonomy" id="2654337"/>
    <lineage>
        <taxon>Bacteria</taxon>
        <taxon>Bacillati</taxon>
        <taxon>Actinomycetota</taxon>
        <taxon>Actinomycetes</taxon>
        <taxon>Kitasatosporales</taxon>
        <taxon>Streptomycetaceae</taxon>
        <taxon>Streptomyces</taxon>
    </lineage>
</organism>
<dbReference type="GO" id="GO:0008168">
    <property type="term" value="F:methyltransferase activity"/>
    <property type="evidence" value="ECO:0007669"/>
    <property type="project" value="UniProtKB-KW"/>
</dbReference>
<dbReference type="GO" id="GO:0032259">
    <property type="term" value="P:methylation"/>
    <property type="evidence" value="ECO:0007669"/>
    <property type="project" value="UniProtKB-KW"/>
</dbReference>
<evidence type="ECO:0000313" key="3">
    <source>
        <dbReference type="Proteomes" id="UP000621266"/>
    </source>
</evidence>
<evidence type="ECO:0000259" key="1">
    <source>
        <dbReference type="Pfam" id="PF13649"/>
    </source>
</evidence>